<dbReference type="GO" id="GO:0016627">
    <property type="term" value="F:oxidoreductase activity, acting on the CH-CH group of donors"/>
    <property type="evidence" value="ECO:0007669"/>
    <property type="project" value="InterPro"/>
</dbReference>
<keyword evidence="3 6" id="KW-0812">Transmembrane</keyword>
<keyword evidence="4 6" id="KW-1133">Transmembrane helix</keyword>
<dbReference type="Pfam" id="PF02544">
    <property type="entry name" value="Steroid_dh"/>
    <property type="match status" value="1"/>
</dbReference>
<dbReference type="SMR" id="A0A7G7LID8"/>
<keyword evidence="10" id="KW-1185">Reference proteome</keyword>
<feature type="transmembrane region" description="Helical" evidence="6">
    <location>
        <begin position="230"/>
        <end position="255"/>
    </location>
</feature>
<dbReference type="AlphaFoldDB" id="A0A7G7LID8"/>
<evidence type="ECO:0000256" key="5">
    <source>
        <dbReference type="ARBA" id="ARBA00023136"/>
    </source>
</evidence>
<feature type="transmembrane region" description="Helical" evidence="6">
    <location>
        <begin position="125"/>
        <end position="143"/>
    </location>
</feature>
<evidence type="ECO:0000313" key="9">
    <source>
        <dbReference type="EMBL" id="QNG40041.1"/>
    </source>
</evidence>
<evidence type="ECO:0000256" key="1">
    <source>
        <dbReference type="ARBA" id="ARBA00004141"/>
    </source>
</evidence>
<dbReference type="PANTHER" id="PTHR10556">
    <property type="entry name" value="3-OXO-5-ALPHA-STEROID 4-DEHYDROGENASE"/>
    <property type="match status" value="1"/>
</dbReference>
<keyword evidence="5 6" id="KW-0472">Membrane</keyword>
<dbReference type="GO" id="GO:0016020">
    <property type="term" value="C:membrane"/>
    <property type="evidence" value="ECO:0007669"/>
    <property type="project" value="UniProtKB-SubCell"/>
</dbReference>
<feature type="transmembrane region" description="Helical" evidence="6">
    <location>
        <begin position="163"/>
        <end position="180"/>
    </location>
</feature>
<gene>
    <name evidence="8" type="ORF">GSLYS_00013528001</name>
</gene>
<protein>
    <submittedName>
        <fullName evidence="9">5 alpha-reductase 2</fullName>
    </submittedName>
</protein>
<evidence type="ECO:0000259" key="7">
    <source>
        <dbReference type="Pfam" id="PF02544"/>
    </source>
</evidence>
<dbReference type="EMBL" id="CAXITT010000355">
    <property type="protein sequence ID" value="CAL1539795.1"/>
    <property type="molecule type" value="Genomic_DNA"/>
</dbReference>
<feature type="domain" description="3-oxo-5-alpha-steroid 4-dehydrogenase C-terminal" evidence="7">
    <location>
        <begin position="151"/>
        <end position="283"/>
    </location>
</feature>
<feature type="transmembrane region" description="Helical" evidence="6">
    <location>
        <begin position="67"/>
        <end position="85"/>
    </location>
</feature>
<feature type="transmembrane region" description="Helical" evidence="6">
    <location>
        <begin position="20"/>
        <end position="41"/>
    </location>
</feature>
<dbReference type="EMBL" id="MT643178">
    <property type="protein sequence ID" value="QNG40041.1"/>
    <property type="molecule type" value="mRNA"/>
</dbReference>
<evidence type="ECO:0000313" key="8">
    <source>
        <dbReference type="EMBL" id="CAL1539795.1"/>
    </source>
</evidence>
<evidence type="ECO:0000256" key="2">
    <source>
        <dbReference type="ARBA" id="ARBA00007742"/>
    </source>
</evidence>
<dbReference type="Gene3D" id="1.20.120.1630">
    <property type="match status" value="1"/>
</dbReference>
<accession>A0A7G7LID8</accession>
<comment type="similarity">
    <text evidence="2">Belongs to the steroid 5-alpha reductase family.</text>
</comment>
<dbReference type="InterPro" id="IPR001104">
    <property type="entry name" value="3-oxo-5_a-steroid_4-DH_C"/>
</dbReference>
<feature type="transmembrane region" description="Helical" evidence="6">
    <location>
        <begin position="97"/>
        <end position="113"/>
    </location>
</feature>
<dbReference type="InterPro" id="IPR039357">
    <property type="entry name" value="SRD5A/TECR"/>
</dbReference>
<dbReference type="PROSITE" id="PS50244">
    <property type="entry name" value="S5A_REDUCTASE"/>
    <property type="match status" value="1"/>
</dbReference>
<evidence type="ECO:0000256" key="6">
    <source>
        <dbReference type="SAM" id="Phobius"/>
    </source>
</evidence>
<sequence length="283" mass="32680">MLFEPIPYTFYEPGTTYFWVHFGLIILGFIVALATLIGQWINPAPYGKHERNDVNWGPMIPQRLGHILSDAVPGVLMFSLVFFLYSPNESEKGPINYVFFGLFLIHTIHRGIIHPLTMRYKNPKVALGITLGGGIPNVLYHWLNANHIGVAGYHSTYYYDPRFILGLLVFVLGFIINRQADWKLRSLRHIKGHSTTHFIQGDGSKGYYIPYGGLYEFISCPNYFGELIQWTGWTLATWSLAGFVWTCFSAATFFARSRHNHQWYKDQFQDYPPNRRALIPFIF</sequence>
<dbReference type="Proteomes" id="UP001497497">
    <property type="component" value="Unassembled WGS sequence"/>
</dbReference>
<organism evidence="9">
    <name type="scientific">Lymnaea stagnalis</name>
    <name type="common">Great pond snail</name>
    <name type="synonym">Helix stagnalis</name>
    <dbReference type="NCBI Taxonomy" id="6523"/>
    <lineage>
        <taxon>Eukaryota</taxon>
        <taxon>Metazoa</taxon>
        <taxon>Spiralia</taxon>
        <taxon>Lophotrochozoa</taxon>
        <taxon>Mollusca</taxon>
        <taxon>Gastropoda</taxon>
        <taxon>Heterobranchia</taxon>
        <taxon>Euthyneura</taxon>
        <taxon>Panpulmonata</taxon>
        <taxon>Hygrophila</taxon>
        <taxon>Lymnaeoidea</taxon>
        <taxon>Lymnaeidae</taxon>
        <taxon>Lymnaea</taxon>
    </lineage>
</organism>
<dbReference type="PANTHER" id="PTHR10556:SF43">
    <property type="entry name" value="STEROID 5-ALPHA-REDUCTASE DET2"/>
    <property type="match status" value="1"/>
</dbReference>
<reference evidence="8 10" key="2">
    <citation type="submission" date="2024-04" db="EMBL/GenBank/DDBJ databases">
        <authorList>
            <consortium name="Genoscope - CEA"/>
            <person name="William W."/>
        </authorList>
    </citation>
    <scope>NUCLEOTIDE SEQUENCE [LARGE SCALE GENOMIC DNA]</scope>
</reference>
<evidence type="ECO:0000256" key="3">
    <source>
        <dbReference type="ARBA" id="ARBA00022692"/>
    </source>
</evidence>
<name>A0A7G7LID8_LYMST</name>
<dbReference type="GO" id="GO:0006629">
    <property type="term" value="P:lipid metabolic process"/>
    <property type="evidence" value="ECO:0007669"/>
    <property type="project" value="InterPro"/>
</dbReference>
<evidence type="ECO:0000256" key="4">
    <source>
        <dbReference type="ARBA" id="ARBA00022989"/>
    </source>
</evidence>
<reference evidence="9" key="1">
    <citation type="submission" date="2020-06" db="EMBL/GenBank/DDBJ databases">
        <authorList>
            <person name="Fodor I."/>
            <person name="Koene J.M."/>
            <person name="Pirger Z."/>
        </authorList>
    </citation>
    <scope>NUCLEOTIDE SEQUENCE</scope>
</reference>
<comment type="subcellular location">
    <subcellularLocation>
        <location evidence="1">Membrane</location>
        <topology evidence="1">Multi-pass membrane protein</topology>
    </subcellularLocation>
</comment>
<evidence type="ECO:0000313" key="10">
    <source>
        <dbReference type="Proteomes" id="UP001497497"/>
    </source>
</evidence>
<proteinExistence type="evidence at transcript level"/>